<evidence type="ECO:0000313" key="1">
    <source>
        <dbReference type="EMBL" id="OGK03889.1"/>
    </source>
</evidence>
<evidence type="ECO:0000313" key="2">
    <source>
        <dbReference type="Proteomes" id="UP000179243"/>
    </source>
</evidence>
<dbReference type="Pfam" id="PF13711">
    <property type="entry name" value="DUF4160"/>
    <property type="match status" value="1"/>
</dbReference>
<comment type="caution">
    <text evidence="1">The sequence shown here is derived from an EMBL/GenBank/DDBJ whole genome shotgun (WGS) entry which is preliminary data.</text>
</comment>
<protein>
    <recommendedName>
        <fullName evidence="3">Transcriptional regulator</fullName>
    </recommendedName>
</protein>
<gene>
    <name evidence="1" type="ORF">A2519_00610</name>
</gene>
<dbReference type="EMBL" id="MFYX01000080">
    <property type="protein sequence ID" value="OGK03889.1"/>
    <property type="molecule type" value="Genomic_DNA"/>
</dbReference>
<dbReference type="AlphaFoldDB" id="A0A1F7FB52"/>
<dbReference type="Proteomes" id="UP000179243">
    <property type="component" value="Unassembled WGS sequence"/>
</dbReference>
<evidence type="ECO:0008006" key="3">
    <source>
        <dbReference type="Google" id="ProtNLM"/>
    </source>
</evidence>
<sequence length="85" mass="10125">MPSVCEFFGISIYFYFSEHMPPHFHANYGEYWAEFDFHGTILKGKFPPRVAGFVTEWALSRQEELGENWKRARLKKILKKIKPLE</sequence>
<dbReference type="InterPro" id="IPR025427">
    <property type="entry name" value="DUF4160"/>
</dbReference>
<organism evidence="1 2">
    <name type="scientific">Candidatus Raymondbacteria bacterium RIFOXYD12_FULL_49_13</name>
    <dbReference type="NCBI Taxonomy" id="1817890"/>
    <lineage>
        <taxon>Bacteria</taxon>
        <taxon>Raymondiibacteriota</taxon>
    </lineage>
</organism>
<accession>A0A1F7FB52</accession>
<reference evidence="1 2" key="1">
    <citation type="journal article" date="2016" name="Nat. Commun.">
        <title>Thousands of microbial genomes shed light on interconnected biogeochemical processes in an aquifer system.</title>
        <authorList>
            <person name="Anantharaman K."/>
            <person name="Brown C.T."/>
            <person name="Hug L.A."/>
            <person name="Sharon I."/>
            <person name="Castelle C.J."/>
            <person name="Probst A.J."/>
            <person name="Thomas B.C."/>
            <person name="Singh A."/>
            <person name="Wilkins M.J."/>
            <person name="Karaoz U."/>
            <person name="Brodie E.L."/>
            <person name="Williams K.H."/>
            <person name="Hubbard S.S."/>
            <person name="Banfield J.F."/>
        </authorList>
    </citation>
    <scope>NUCLEOTIDE SEQUENCE [LARGE SCALE GENOMIC DNA]</scope>
</reference>
<name>A0A1F7FB52_UNCRA</name>
<proteinExistence type="predicted"/>